<dbReference type="AlphaFoldDB" id="A0A0J9ERF8"/>
<name>A0A0J9ERF8_AJEDA</name>
<accession>A0A0J9ERF8</accession>
<dbReference type="OrthoDB" id="10425350at2759"/>
<organism evidence="1">
    <name type="scientific">Ajellomyces dermatitidis (strain ATCC 18188 / CBS 674.68)</name>
    <name type="common">Blastomyces dermatitidis</name>
    <dbReference type="NCBI Taxonomy" id="653446"/>
    <lineage>
        <taxon>Eukaryota</taxon>
        <taxon>Fungi</taxon>
        <taxon>Dikarya</taxon>
        <taxon>Ascomycota</taxon>
        <taxon>Pezizomycotina</taxon>
        <taxon>Eurotiomycetes</taxon>
        <taxon>Eurotiomycetidae</taxon>
        <taxon>Onygenales</taxon>
        <taxon>Ajellomycetaceae</taxon>
        <taxon>Blastomyces</taxon>
    </lineage>
</organism>
<evidence type="ECO:0000313" key="1">
    <source>
        <dbReference type="EMBL" id="KMW68617.1"/>
    </source>
</evidence>
<sequence>MVWDKEKWTLEDQPQFEGQGVRCASRLEACIPRPTILKYKWIFPAHHPNEVWKGMKNAAVNEIPQSGR</sequence>
<dbReference type="EMBL" id="GG749491">
    <property type="protein sequence ID" value="KMW68617.1"/>
    <property type="molecule type" value="Genomic_DNA"/>
</dbReference>
<dbReference type="Proteomes" id="UP000007802">
    <property type="component" value="Unassembled WGS sequence"/>
</dbReference>
<proteinExistence type="predicted"/>
<gene>
    <name evidence="1" type="ORF">BDDG_12922</name>
</gene>
<reference evidence="1" key="1">
    <citation type="submission" date="2010-03" db="EMBL/GenBank/DDBJ databases">
        <title>Annotation of Blastomyces dermatitidis strain ATCC 18188.</title>
        <authorList>
            <consortium name="The Broad Institute Genome Sequencing Platform"/>
            <consortium name="Broad Institute Genome Sequencing Center for Infectious Disease."/>
            <person name="Cuomo C."/>
            <person name="Klein B."/>
            <person name="Sullivan T."/>
            <person name="Heitman J."/>
            <person name="Young S."/>
            <person name="Zeng Q."/>
            <person name="Gargeya S."/>
            <person name="Alvarado L."/>
            <person name="Berlin A.M."/>
            <person name="Chapman S.B."/>
            <person name="Chen Z."/>
            <person name="Freedman E."/>
            <person name="Gellesch M."/>
            <person name="Goldberg J."/>
            <person name="Griggs A."/>
            <person name="Gujja S."/>
            <person name="Heilman E."/>
            <person name="Heiman D."/>
            <person name="Howarth C."/>
            <person name="Mehta T."/>
            <person name="Neiman D."/>
            <person name="Pearson M."/>
            <person name="Roberts A."/>
            <person name="Saif S."/>
            <person name="Shea T."/>
            <person name="Shenoy N."/>
            <person name="Sisk P."/>
            <person name="Stolte C."/>
            <person name="Sykes S."/>
            <person name="White J."/>
            <person name="Yandava C."/>
            <person name="Haas B."/>
            <person name="Nusbaum C."/>
            <person name="Birren B."/>
        </authorList>
    </citation>
    <scope>NUCLEOTIDE SEQUENCE</scope>
    <source>
        <strain evidence="1">ATCC 18188</strain>
    </source>
</reference>
<protein>
    <submittedName>
        <fullName evidence="1">Uncharacterized protein</fullName>
    </submittedName>
</protein>